<accession>A0A081BLK4</accession>
<evidence type="ECO:0000313" key="2">
    <source>
        <dbReference type="EMBL" id="GAK51270.1"/>
    </source>
</evidence>
<keyword evidence="1" id="KW-0472">Membrane</keyword>
<dbReference type="AlphaFoldDB" id="A0A081BLK4"/>
<dbReference type="Proteomes" id="UP000030700">
    <property type="component" value="Unassembled WGS sequence"/>
</dbReference>
<organism evidence="2">
    <name type="scientific">Candidatus Moduliflexus flocculans</name>
    <dbReference type="NCBI Taxonomy" id="1499966"/>
    <lineage>
        <taxon>Bacteria</taxon>
        <taxon>Candidatus Moduliflexota</taxon>
        <taxon>Candidatus Moduliflexia</taxon>
        <taxon>Candidatus Moduliflexales</taxon>
        <taxon>Candidatus Moduliflexaceae</taxon>
    </lineage>
</organism>
<gene>
    <name evidence="2" type="ORF">U14_02513</name>
</gene>
<feature type="transmembrane region" description="Helical" evidence="1">
    <location>
        <begin position="7"/>
        <end position="30"/>
    </location>
</feature>
<dbReference type="HOGENOM" id="CLU_1821602_0_0_0"/>
<keyword evidence="3" id="KW-1185">Reference proteome</keyword>
<sequence>MKNFLRNIIFIVILMLISVIVGMISPGTWLGNRRQDVTMLYHKMIEFRNAPSAKDFTGTPFDLRIMYVKSADGSVETYLVNPPKNEILPIYEIEGTTQVGDVAHRFKGLGEEGRTKLEKLLQTVKDDGSGAIDNLLKMLGN</sequence>
<keyword evidence="1" id="KW-0812">Transmembrane</keyword>
<dbReference type="EMBL" id="DF820457">
    <property type="protein sequence ID" value="GAK51270.1"/>
    <property type="molecule type" value="Genomic_DNA"/>
</dbReference>
<proteinExistence type="predicted"/>
<evidence type="ECO:0000256" key="1">
    <source>
        <dbReference type="SAM" id="Phobius"/>
    </source>
</evidence>
<dbReference type="STRING" id="1499966.U14_02513"/>
<name>A0A081BLK4_9BACT</name>
<evidence type="ECO:0000313" key="3">
    <source>
        <dbReference type="Proteomes" id="UP000030700"/>
    </source>
</evidence>
<reference evidence="2" key="1">
    <citation type="journal article" date="2015" name="PeerJ">
        <title>First genomic representation of candidate bacterial phylum KSB3 points to enhanced environmental sensing as a trigger of wastewater bulking.</title>
        <authorList>
            <person name="Sekiguchi Y."/>
            <person name="Ohashi A."/>
            <person name="Parks D.H."/>
            <person name="Yamauchi T."/>
            <person name="Tyson G.W."/>
            <person name="Hugenholtz P."/>
        </authorList>
    </citation>
    <scope>NUCLEOTIDE SEQUENCE [LARGE SCALE GENOMIC DNA]</scope>
</reference>
<keyword evidence="1" id="KW-1133">Transmembrane helix</keyword>
<protein>
    <submittedName>
        <fullName evidence="2">Uncharacterized protein</fullName>
    </submittedName>
</protein>